<evidence type="ECO:0000313" key="2">
    <source>
        <dbReference type="EMBL" id="MEN5380143.1"/>
    </source>
</evidence>
<keyword evidence="1" id="KW-0812">Transmembrane</keyword>
<dbReference type="RefSeq" id="WP_132767870.1">
    <property type="nucleotide sequence ID" value="NZ_JAOQNK010000001.1"/>
</dbReference>
<dbReference type="Proteomes" id="UP001409291">
    <property type="component" value="Unassembled WGS sequence"/>
</dbReference>
<proteinExistence type="predicted"/>
<reference evidence="2 3" key="1">
    <citation type="submission" date="2024-04" db="EMBL/GenBank/DDBJ databases">
        <title>WGS of bacteria from Torrens River.</title>
        <authorList>
            <person name="Wyrsch E.R."/>
            <person name="Drigo B."/>
        </authorList>
    </citation>
    <scope>NUCLEOTIDE SEQUENCE [LARGE SCALE GENOMIC DNA]</scope>
    <source>
        <strain evidence="2 3">TWI391</strain>
    </source>
</reference>
<sequence>MRKKLIKHLFVRLLIGAAPMVFFAIGMFAKGQSGNNGMSLNLEKFLPVCLILIYVSFLIIEGLNHFVKGRIGYGLCSISTVVILVVVFLYIMYLEHLV</sequence>
<feature type="transmembrane region" description="Helical" evidence="1">
    <location>
        <begin position="9"/>
        <end position="29"/>
    </location>
</feature>
<protein>
    <submittedName>
        <fullName evidence="2">Uncharacterized protein</fullName>
    </submittedName>
</protein>
<evidence type="ECO:0000313" key="3">
    <source>
        <dbReference type="Proteomes" id="UP001409291"/>
    </source>
</evidence>
<keyword evidence="1" id="KW-1133">Transmembrane helix</keyword>
<gene>
    <name evidence="2" type="ORF">ABE541_22945</name>
</gene>
<evidence type="ECO:0000256" key="1">
    <source>
        <dbReference type="SAM" id="Phobius"/>
    </source>
</evidence>
<feature type="transmembrane region" description="Helical" evidence="1">
    <location>
        <begin position="71"/>
        <end position="93"/>
    </location>
</feature>
<feature type="transmembrane region" description="Helical" evidence="1">
    <location>
        <begin position="45"/>
        <end position="64"/>
    </location>
</feature>
<accession>A0ABV0C0W0</accession>
<keyword evidence="3" id="KW-1185">Reference proteome</keyword>
<organism evidence="2 3">
    <name type="scientific">Sphingobacterium kitahiroshimense</name>
    <dbReference type="NCBI Taxonomy" id="470446"/>
    <lineage>
        <taxon>Bacteria</taxon>
        <taxon>Pseudomonadati</taxon>
        <taxon>Bacteroidota</taxon>
        <taxon>Sphingobacteriia</taxon>
        <taxon>Sphingobacteriales</taxon>
        <taxon>Sphingobacteriaceae</taxon>
        <taxon>Sphingobacterium</taxon>
    </lineage>
</organism>
<name>A0ABV0C0W0_9SPHI</name>
<dbReference type="EMBL" id="JBDJNQ010000014">
    <property type="protein sequence ID" value="MEN5380143.1"/>
    <property type="molecule type" value="Genomic_DNA"/>
</dbReference>
<comment type="caution">
    <text evidence="2">The sequence shown here is derived from an EMBL/GenBank/DDBJ whole genome shotgun (WGS) entry which is preliminary data.</text>
</comment>
<keyword evidence="1" id="KW-0472">Membrane</keyword>